<dbReference type="InterPro" id="IPR000688">
    <property type="entry name" value="HypA/HybF"/>
</dbReference>
<dbReference type="PANTHER" id="PTHR34535:SF3">
    <property type="entry name" value="HYDROGENASE MATURATION FACTOR HYPA"/>
    <property type="match status" value="1"/>
</dbReference>
<feature type="binding site" evidence="5">
    <location>
        <position position="76"/>
    </location>
    <ligand>
        <name>Zn(2+)</name>
        <dbReference type="ChEBI" id="CHEBI:29105"/>
    </ligand>
</feature>
<proteinExistence type="inferred from homology"/>
<feature type="binding site" evidence="5">
    <location>
        <position position="89"/>
    </location>
    <ligand>
        <name>Zn(2+)</name>
        <dbReference type="ChEBI" id="CHEBI:29105"/>
    </ligand>
</feature>
<dbReference type="AlphaFoldDB" id="A0A7G1HV76"/>
<keyword evidence="7" id="KW-1185">Reference proteome</keyword>
<reference evidence="7" key="1">
    <citation type="submission" date="2020-07" db="EMBL/GenBank/DDBJ databases">
        <title>Complete genome sequencing of Coprobacter sp. strain 2CBH44.</title>
        <authorList>
            <person name="Sakamoto M."/>
            <person name="Murakami T."/>
            <person name="Mori H."/>
        </authorList>
    </citation>
    <scope>NUCLEOTIDE SEQUENCE [LARGE SCALE GENOMIC DNA]</scope>
    <source>
        <strain evidence="7">2CBH44</strain>
    </source>
</reference>
<dbReference type="KEGG" id="copr:Cop2CBH44_06570"/>
<dbReference type="PROSITE" id="PS01249">
    <property type="entry name" value="HYPA"/>
    <property type="match status" value="1"/>
</dbReference>
<keyword evidence="4 5" id="KW-0862">Zinc</keyword>
<dbReference type="GO" id="GO:0008270">
    <property type="term" value="F:zinc ion binding"/>
    <property type="evidence" value="ECO:0007669"/>
    <property type="project" value="UniProtKB-UniRule"/>
</dbReference>
<dbReference type="NCBIfam" id="TIGR00100">
    <property type="entry name" value="hypA"/>
    <property type="match status" value="1"/>
</dbReference>
<evidence type="ECO:0000256" key="2">
    <source>
        <dbReference type="ARBA" id="ARBA00022596"/>
    </source>
</evidence>
<dbReference type="GO" id="GO:0051604">
    <property type="term" value="P:protein maturation"/>
    <property type="evidence" value="ECO:0007669"/>
    <property type="project" value="InterPro"/>
</dbReference>
<evidence type="ECO:0000256" key="3">
    <source>
        <dbReference type="ARBA" id="ARBA00022723"/>
    </source>
</evidence>
<dbReference type="EMBL" id="AP023322">
    <property type="protein sequence ID" value="BCI62304.1"/>
    <property type="molecule type" value="Genomic_DNA"/>
</dbReference>
<dbReference type="RefSeq" id="WP_021930340.1">
    <property type="nucleotide sequence ID" value="NZ_AP023322.1"/>
</dbReference>
<feature type="binding site" evidence="5">
    <location>
        <position position="92"/>
    </location>
    <ligand>
        <name>Zn(2+)</name>
        <dbReference type="ChEBI" id="CHEBI:29105"/>
    </ligand>
</feature>
<dbReference type="Proteomes" id="UP000594042">
    <property type="component" value="Chromosome"/>
</dbReference>
<comment type="function">
    <text evidence="5">Involved in the maturation of [NiFe] hydrogenases. Required for nickel insertion into the metal center of the hydrogenase.</text>
</comment>
<dbReference type="Pfam" id="PF01155">
    <property type="entry name" value="HypA"/>
    <property type="match status" value="1"/>
</dbReference>
<comment type="similarity">
    <text evidence="1 5">Belongs to the HypA/HybF family.</text>
</comment>
<keyword evidence="2 5" id="KW-0533">Nickel</keyword>
<dbReference type="Gene3D" id="3.30.2320.80">
    <property type="match status" value="1"/>
</dbReference>
<evidence type="ECO:0000313" key="6">
    <source>
        <dbReference type="EMBL" id="BCI62304.1"/>
    </source>
</evidence>
<gene>
    <name evidence="5 6" type="primary">hypA</name>
    <name evidence="6" type="ORF">Cop2CBH44_06570</name>
</gene>
<organism evidence="6 7">
    <name type="scientific">Coprobacter secundus subsp. similis</name>
    <dbReference type="NCBI Taxonomy" id="2751153"/>
    <lineage>
        <taxon>Bacteria</taxon>
        <taxon>Pseudomonadati</taxon>
        <taxon>Bacteroidota</taxon>
        <taxon>Bacteroidia</taxon>
        <taxon>Bacteroidales</taxon>
        <taxon>Barnesiellaceae</taxon>
        <taxon>Coprobacter</taxon>
    </lineage>
</organism>
<name>A0A7G1HV76_9BACT</name>
<feature type="binding site" evidence="5">
    <location>
        <position position="2"/>
    </location>
    <ligand>
        <name>Ni(2+)</name>
        <dbReference type="ChEBI" id="CHEBI:49786"/>
    </ligand>
</feature>
<dbReference type="HAMAP" id="MF_00213">
    <property type="entry name" value="HypA_HybF"/>
    <property type="match status" value="1"/>
</dbReference>
<dbReference type="GO" id="GO:0016151">
    <property type="term" value="F:nickel cation binding"/>
    <property type="evidence" value="ECO:0007669"/>
    <property type="project" value="UniProtKB-UniRule"/>
</dbReference>
<accession>A0A7G1HV76</accession>
<evidence type="ECO:0000256" key="4">
    <source>
        <dbReference type="ARBA" id="ARBA00022833"/>
    </source>
</evidence>
<evidence type="ECO:0000313" key="7">
    <source>
        <dbReference type="Proteomes" id="UP000594042"/>
    </source>
</evidence>
<dbReference type="PIRSF" id="PIRSF004761">
    <property type="entry name" value="Hydrgn_mat_HypA"/>
    <property type="match status" value="1"/>
</dbReference>
<keyword evidence="3 5" id="KW-0479">Metal-binding</keyword>
<sequence length="113" mass="12867">MHELSIALSIVELAAKEAHKENAKEVKEIELEIGEMAGIDTEALLFSLRIAIKHSLLENAEIKLHLISPIAYCSKCRIEFVPQNRFEPCPFCYSYGIELRQGKELRLKSLLIE</sequence>
<evidence type="ECO:0000256" key="5">
    <source>
        <dbReference type="HAMAP-Rule" id="MF_00213"/>
    </source>
</evidence>
<dbReference type="InterPro" id="IPR020538">
    <property type="entry name" value="Hydgase_Ni_incorp_HypA/HybF_CS"/>
</dbReference>
<evidence type="ECO:0000256" key="1">
    <source>
        <dbReference type="ARBA" id="ARBA00010748"/>
    </source>
</evidence>
<feature type="binding site" evidence="5">
    <location>
        <position position="73"/>
    </location>
    <ligand>
        <name>Zn(2+)</name>
        <dbReference type="ChEBI" id="CHEBI:29105"/>
    </ligand>
</feature>
<protein>
    <recommendedName>
        <fullName evidence="5">Hydrogenase maturation factor HypA</fullName>
    </recommendedName>
</protein>
<dbReference type="PANTHER" id="PTHR34535">
    <property type="entry name" value="HYDROGENASE MATURATION FACTOR HYPA"/>
    <property type="match status" value="1"/>
</dbReference>